<sequence length="69" mass="8465">DKLKVWEEYYNKQRSHSALQGKTPWERYKELENKIPSLDEIQVNYELNQESFVIQNYKYDQAIRALKKK</sequence>
<name>A0A0C1QYZ5_9RICK</name>
<dbReference type="EMBL" id="JSWE01000052">
    <property type="protein sequence ID" value="KIE06048.1"/>
    <property type="molecule type" value="Genomic_DNA"/>
</dbReference>
<dbReference type="EMBL" id="JSWE01000097">
    <property type="protein sequence ID" value="KIE05225.1"/>
    <property type="molecule type" value="Genomic_DNA"/>
</dbReference>
<reference evidence="3 6" key="1">
    <citation type="submission" date="2014-11" db="EMBL/GenBank/DDBJ databases">
        <title>A Rickettsiales Symbiont of Amoebae With Ancient Features.</title>
        <authorList>
            <person name="Schulz F."/>
            <person name="Martijn J."/>
            <person name="Wascher F."/>
            <person name="Kostanjsek R."/>
            <person name="Ettema T.J."/>
            <person name="Horn M."/>
        </authorList>
    </citation>
    <scope>NUCLEOTIDE SEQUENCE [LARGE SCALE GENOMIC DNA]</scope>
    <source>
        <strain evidence="3 6">UWC36</strain>
    </source>
</reference>
<keyword evidence="6" id="KW-1185">Reference proteome</keyword>
<evidence type="ECO:0000313" key="2">
    <source>
        <dbReference type="EMBL" id="KIE04867.1"/>
    </source>
</evidence>
<evidence type="ECO:0000313" key="5">
    <source>
        <dbReference type="EMBL" id="KIE06048.1"/>
    </source>
</evidence>
<dbReference type="EMBL" id="JSWE01000090">
    <property type="protein sequence ID" value="KIE05685.1"/>
    <property type="molecule type" value="Genomic_DNA"/>
</dbReference>
<comment type="caution">
    <text evidence="3">The sequence shown here is derived from an EMBL/GenBank/DDBJ whole genome shotgun (WGS) entry which is preliminary data.</text>
</comment>
<evidence type="ECO:0000313" key="4">
    <source>
        <dbReference type="EMBL" id="KIE05685.1"/>
    </source>
</evidence>
<dbReference type="Proteomes" id="UP000031258">
    <property type="component" value="Unassembled WGS sequence"/>
</dbReference>
<organism evidence="3 6">
    <name type="scientific">Candidatus Jidaibacter acanthamoebae</name>
    <dbReference type="NCBI Taxonomy" id="86105"/>
    <lineage>
        <taxon>Bacteria</taxon>
        <taxon>Pseudomonadati</taxon>
        <taxon>Pseudomonadota</taxon>
        <taxon>Alphaproteobacteria</taxon>
        <taxon>Rickettsiales</taxon>
        <taxon>Candidatus Midichloriaceae</taxon>
        <taxon>Candidatus Jidaibacter</taxon>
    </lineage>
</organism>
<protein>
    <submittedName>
        <fullName evidence="3">Uncharacterized protein</fullName>
    </submittedName>
</protein>
<evidence type="ECO:0000313" key="3">
    <source>
        <dbReference type="EMBL" id="KIE05225.1"/>
    </source>
</evidence>
<evidence type="ECO:0000313" key="6">
    <source>
        <dbReference type="Proteomes" id="UP000031258"/>
    </source>
</evidence>
<feature type="non-terminal residue" evidence="3">
    <location>
        <position position="1"/>
    </location>
</feature>
<dbReference type="EMBL" id="JSWE01000138">
    <property type="protein sequence ID" value="KIE04867.1"/>
    <property type="molecule type" value="Genomic_DNA"/>
</dbReference>
<accession>A0A0C1QYZ5</accession>
<gene>
    <name evidence="5" type="ORF">NF27_CA00010</name>
    <name evidence="4" type="ORF">NF27_DN00010</name>
    <name evidence="3" type="ORF">NF27_DU00010</name>
    <name evidence="2" type="ORF">NF27_FM00010</name>
    <name evidence="1" type="ORF">NF27_IZ00010</name>
</gene>
<dbReference type="EMBL" id="JSWE01000218">
    <property type="protein sequence ID" value="KIE04208.1"/>
    <property type="molecule type" value="Genomic_DNA"/>
</dbReference>
<evidence type="ECO:0000313" key="1">
    <source>
        <dbReference type="EMBL" id="KIE04208.1"/>
    </source>
</evidence>
<dbReference type="AlphaFoldDB" id="A0A0C1QYZ5"/>
<proteinExistence type="predicted"/>
<dbReference type="OrthoDB" id="52928at2"/>